<reference evidence="1" key="1">
    <citation type="submission" date="2018-04" db="EMBL/GenBank/DDBJ databases">
        <title>Transcriptome assembly of Sipha flava.</title>
        <authorList>
            <person name="Scully E.D."/>
            <person name="Geib S.M."/>
            <person name="Palmer N.A."/>
            <person name="Koch K."/>
            <person name="Bradshaw J."/>
            <person name="Heng-Moss T."/>
            <person name="Sarath G."/>
        </authorList>
    </citation>
    <scope>NUCLEOTIDE SEQUENCE</scope>
</reference>
<organism evidence="1">
    <name type="scientific">Sipha flava</name>
    <name type="common">yellow sugarcane aphid</name>
    <dbReference type="NCBI Taxonomy" id="143950"/>
    <lineage>
        <taxon>Eukaryota</taxon>
        <taxon>Metazoa</taxon>
        <taxon>Ecdysozoa</taxon>
        <taxon>Arthropoda</taxon>
        <taxon>Hexapoda</taxon>
        <taxon>Insecta</taxon>
        <taxon>Pterygota</taxon>
        <taxon>Neoptera</taxon>
        <taxon>Paraneoptera</taxon>
        <taxon>Hemiptera</taxon>
        <taxon>Sternorrhyncha</taxon>
        <taxon>Aphidomorpha</taxon>
        <taxon>Aphidoidea</taxon>
        <taxon>Aphididae</taxon>
        <taxon>Sipha</taxon>
    </lineage>
</organism>
<gene>
    <name evidence="1" type="ORF">g.179814</name>
</gene>
<evidence type="ECO:0000313" key="1">
    <source>
        <dbReference type="EMBL" id="MBY76464.1"/>
    </source>
</evidence>
<accession>A0A2S2QFG4</accession>
<name>A0A2S2QFG4_9HEMI</name>
<protein>
    <submittedName>
        <fullName evidence="1">Uncharacterized protein</fullName>
    </submittedName>
</protein>
<proteinExistence type="predicted"/>
<sequence length="120" mass="13136">MVASPLDLNDNGGETEVDDEAVALPLDLSAIGTSEVRSYDQLFDGIHYVRHEDFGSPTPVFCLFNVRGQCPFLTGHDMLVLCHAHRGRSQMMAAMVRGYPPPYPVDGSGNYVTADGQHRL</sequence>
<dbReference type="EMBL" id="GGMS01007261">
    <property type="protein sequence ID" value="MBY76464.1"/>
    <property type="molecule type" value="Transcribed_RNA"/>
</dbReference>
<dbReference type="AlphaFoldDB" id="A0A2S2QFG4"/>